<protein>
    <submittedName>
        <fullName evidence="9">Uncharacterized protein</fullName>
    </submittedName>
</protein>
<evidence type="ECO:0000313" key="10">
    <source>
        <dbReference type="Proteomes" id="UP001177023"/>
    </source>
</evidence>
<dbReference type="GO" id="GO:0008154">
    <property type="term" value="P:actin polymerization or depolymerization"/>
    <property type="evidence" value="ECO:0007669"/>
    <property type="project" value="TreeGrafter"/>
</dbReference>
<feature type="compositionally biased region" description="Pro residues" evidence="5">
    <location>
        <begin position="652"/>
        <end position="663"/>
    </location>
</feature>
<dbReference type="Gene3D" id="3.40.20.10">
    <property type="entry name" value="Severin"/>
    <property type="match status" value="4"/>
</dbReference>
<feature type="domain" description="Gelsolin-like" evidence="7">
    <location>
        <begin position="1108"/>
        <end position="1173"/>
    </location>
</feature>
<dbReference type="InterPro" id="IPR007123">
    <property type="entry name" value="Gelsolin-like_dom"/>
</dbReference>
<name>A0AA36GC83_9BILA</name>
<gene>
    <name evidence="9" type="ORF">MSPICULIGERA_LOCUS21350</name>
</gene>
<proteinExistence type="inferred from homology"/>
<dbReference type="PRINTS" id="PR00597">
    <property type="entry name" value="GELSOLIN"/>
</dbReference>
<keyword evidence="2" id="KW-0117">Actin capping</keyword>
<dbReference type="Proteomes" id="UP001177023">
    <property type="component" value="Unassembled WGS sequence"/>
</dbReference>
<dbReference type="GO" id="GO:0005546">
    <property type="term" value="F:phosphatidylinositol-4,5-bisphosphate binding"/>
    <property type="evidence" value="ECO:0007669"/>
    <property type="project" value="TreeGrafter"/>
</dbReference>
<organism evidence="9 10">
    <name type="scientific">Mesorhabditis spiculigera</name>
    <dbReference type="NCBI Taxonomy" id="96644"/>
    <lineage>
        <taxon>Eukaryota</taxon>
        <taxon>Metazoa</taxon>
        <taxon>Ecdysozoa</taxon>
        <taxon>Nematoda</taxon>
        <taxon>Chromadorea</taxon>
        <taxon>Rhabditida</taxon>
        <taxon>Rhabditina</taxon>
        <taxon>Rhabditomorpha</taxon>
        <taxon>Rhabditoidea</taxon>
        <taxon>Rhabditidae</taxon>
        <taxon>Mesorhabditinae</taxon>
        <taxon>Mesorhabditis</taxon>
    </lineage>
</organism>
<dbReference type="SMART" id="SM00262">
    <property type="entry name" value="GEL"/>
    <property type="match status" value="4"/>
</dbReference>
<dbReference type="GO" id="GO:0051015">
    <property type="term" value="F:actin filament binding"/>
    <property type="evidence" value="ECO:0007669"/>
    <property type="project" value="InterPro"/>
</dbReference>
<dbReference type="FunFam" id="3.40.20.10:FF:000005">
    <property type="entry name" value="Gelsolin"/>
    <property type="match status" value="1"/>
</dbReference>
<dbReference type="GO" id="GO:0051014">
    <property type="term" value="P:actin filament severing"/>
    <property type="evidence" value="ECO:0007669"/>
    <property type="project" value="TreeGrafter"/>
</dbReference>
<evidence type="ECO:0000259" key="7">
    <source>
        <dbReference type="Pfam" id="PF00626"/>
    </source>
</evidence>
<feature type="chain" id="PRO_5041470984" evidence="6">
    <location>
        <begin position="21"/>
        <end position="1436"/>
    </location>
</feature>
<dbReference type="CDD" id="cd11289">
    <property type="entry name" value="gelsolin_S2_like"/>
    <property type="match status" value="1"/>
</dbReference>
<comment type="similarity">
    <text evidence="1">Belongs to the villin/gelsolin family.</text>
</comment>
<dbReference type="Pfam" id="PF04155">
    <property type="entry name" value="Ground-like"/>
    <property type="match status" value="1"/>
</dbReference>
<feature type="non-terminal residue" evidence="9">
    <location>
        <position position="1436"/>
    </location>
</feature>
<dbReference type="SUPFAM" id="SSF55753">
    <property type="entry name" value="Actin depolymerizing proteins"/>
    <property type="match status" value="4"/>
</dbReference>
<accession>A0AA36GC83</accession>
<keyword evidence="10" id="KW-1185">Reference proteome</keyword>
<feature type="region of interest" description="Disordered" evidence="5">
    <location>
        <begin position="865"/>
        <end position="889"/>
    </location>
</feature>
<dbReference type="InterPro" id="IPR007284">
    <property type="entry name" value="Ground-like_dom"/>
</dbReference>
<dbReference type="CDD" id="cd11292">
    <property type="entry name" value="gelsolin_S3_like"/>
    <property type="match status" value="1"/>
</dbReference>
<evidence type="ECO:0000256" key="5">
    <source>
        <dbReference type="SAM" id="MobiDB-lite"/>
    </source>
</evidence>
<evidence type="ECO:0000259" key="8">
    <source>
        <dbReference type="Pfam" id="PF04155"/>
    </source>
</evidence>
<evidence type="ECO:0000313" key="9">
    <source>
        <dbReference type="EMBL" id="CAJ0583262.1"/>
    </source>
</evidence>
<feature type="signal peptide" evidence="6">
    <location>
        <begin position="1"/>
        <end position="20"/>
    </location>
</feature>
<evidence type="ECO:0000256" key="1">
    <source>
        <dbReference type="ARBA" id="ARBA00008418"/>
    </source>
</evidence>
<feature type="region of interest" description="Disordered" evidence="5">
    <location>
        <begin position="908"/>
        <end position="927"/>
    </location>
</feature>
<evidence type="ECO:0000256" key="3">
    <source>
        <dbReference type="ARBA" id="ARBA00022737"/>
    </source>
</evidence>
<dbReference type="PANTHER" id="PTHR11977:SF123">
    <property type="entry name" value="GELSOLIN"/>
    <property type="match status" value="1"/>
</dbReference>
<dbReference type="GO" id="GO:0005737">
    <property type="term" value="C:cytoplasm"/>
    <property type="evidence" value="ECO:0007669"/>
    <property type="project" value="TreeGrafter"/>
</dbReference>
<evidence type="ECO:0000256" key="6">
    <source>
        <dbReference type="SAM" id="SignalP"/>
    </source>
</evidence>
<feature type="region of interest" description="Disordered" evidence="5">
    <location>
        <begin position="644"/>
        <end position="724"/>
    </location>
</feature>
<reference evidence="9" key="1">
    <citation type="submission" date="2023-06" db="EMBL/GenBank/DDBJ databases">
        <authorList>
            <person name="Delattre M."/>
        </authorList>
    </citation>
    <scope>NUCLEOTIDE SEQUENCE</scope>
    <source>
        <strain evidence="9">AF72</strain>
    </source>
</reference>
<dbReference type="CDD" id="cd11291">
    <property type="entry name" value="gelsolin_S6_like"/>
    <property type="match status" value="1"/>
</dbReference>
<dbReference type="EMBL" id="CATQJA010002665">
    <property type="protein sequence ID" value="CAJ0583262.1"/>
    <property type="molecule type" value="Genomic_DNA"/>
</dbReference>
<feature type="domain" description="Ground-like" evidence="8">
    <location>
        <begin position="745"/>
        <end position="827"/>
    </location>
</feature>
<dbReference type="GO" id="GO:0015629">
    <property type="term" value="C:actin cytoskeleton"/>
    <property type="evidence" value="ECO:0007669"/>
    <property type="project" value="TreeGrafter"/>
</dbReference>
<feature type="domain" description="Gelsolin-like" evidence="7">
    <location>
        <begin position="1336"/>
        <end position="1408"/>
    </location>
</feature>
<dbReference type="CDD" id="cd11290">
    <property type="entry name" value="gelsolin_S1_like"/>
    <property type="match status" value="1"/>
</dbReference>
<feature type="domain" description="Gelsolin-like" evidence="7">
    <location>
        <begin position="1234"/>
        <end position="1303"/>
    </location>
</feature>
<feature type="compositionally biased region" description="Basic residues" evidence="5">
    <location>
        <begin position="668"/>
        <end position="687"/>
    </location>
</feature>
<dbReference type="Pfam" id="PF00626">
    <property type="entry name" value="Gelsolin"/>
    <property type="match status" value="4"/>
</dbReference>
<evidence type="ECO:0000256" key="4">
    <source>
        <dbReference type="ARBA" id="ARBA00023203"/>
    </source>
</evidence>
<dbReference type="InterPro" id="IPR007122">
    <property type="entry name" value="Villin/Gelsolin"/>
</dbReference>
<keyword evidence="4" id="KW-0009">Actin-binding</keyword>
<dbReference type="GO" id="GO:0051016">
    <property type="term" value="P:barbed-end actin filament capping"/>
    <property type="evidence" value="ECO:0007669"/>
    <property type="project" value="TreeGrafter"/>
</dbReference>
<keyword evidence="3" id="KW-0677">Repeat</keyword>
<keyword evidence="6" id="KW-0732">Signal</keyword>
<dbReference type="InterPro" id="IPR029006">
    <property type="entry name" value="ADF-H/Gelsolin-like_dom_sf"/>
</dbReference>
<comment type="caution">
    <text evidence="9">The sequence shown here is derived from an EMBL/GenBank/DDBJ whole genome shotgun (WGS) entry which is preliminary data.</text>
</comment>
<dbReference type="PANTHER" id="PTHR11977">
    <property type="entry name" value="VILLIN"/>
    <property type="match status" value="1"/>
</dbReference>
<sequence length="1436" mass="162107">MPSTTILLAVLSLLFLNVDAADSEGKSFIFLFTRNSDQAMNGNTRIWVTLINKGPNPIFVTLDFPTSPANPSVEQWTNANVTVGASDYADVDLPPALAWEYANSGFAKSYDTRVYITANDTITVLANNQNNLTMQTDTFLVNPKEFVTNLAAGTYRYAVAAPKPTISSQFTVFTFIPLTGDFTLTLTVGGGQTLTQDLTFTRGQWQYYYGTNSFETHDPVIYASGNKPFAMVVSISCGPTADPLRCDHSAFMPQPLTSDYFDTYPILDDRHLTDLLSAQKFYIAPPRSDVAKFNVLGNVTQNGTNVGITTIPIDPSSANSFTFPQFEYGDIADLQSQNALIQITRMGGVPYARTGGAFLNTVPAWSQASGDQFSFVTRYPSDKLMCFINSAAFVGGSLDGQLLTTMTRIDFIEVRIGTQLIWLFVTPINTPGYHKFSPATGVTLCYVTGNANSGSAYGYLANFNREAAVKFVCQRFYNYFDDHDDDDFYYCYHDIRNRYTGDNDNRHAGNRTDSIDQYRLYSYCYHGRTQFCYSHSYNPYRSHCHHCLYNRSRRDRCGCVKMLRLVILSTAVVAAAYAEDQAAARPRDLLPKGVQQPYKDTSFQIDAPTADRSVRNLDISEHRQKRSAGEIVEGRARGVTTFNKRQAYDFPPQQPIYVPPSRPFTPVQKHRPAAPRRPVGRRPHKQYKAPGQSPSAGVGGAGASDYPDNPPKHGKPKQPSEDATRYYYPPRFPLPLSKCFHNPTGYVCCNAELNDMMVGTFTDLEARPKFHTCNIQKLANELQDRAQKRFNETFETIASFEDFAQKIHFKGDLVCKVELGGRYMLAYASVPNLSENTLPPVEGPIEEHHISRRSVIRMYPKAPMPIRNRRNVPKKPQTSLNGNPLVGNGRARKENRFLKALYEKNGYPSYSQSKETHSEPDVPTKLPFLPERKSYEKNHIRSRSEPRALDELDQMADVDVKSVGKKVGLEVFRVHDFKLEPVPENQHGVFFVGDSYVVLKTKREDEWDLHFWLGKNSSTVFPAKYIDKAIKDEIGTAAIKAVEIDQALGGFPTQYREIEGNESPLFMSYFKNGIRYQTGGYESGFNNVEDALKDFKPRLFRCKGKRNVRCQQVEFSKESLNLGDVYILDLGRDIYVWMPPEAGRLERISGMLRAKNISLHERFGEAKVHILDDEWKTSVEFWKHFGGKEVIGSIAKAVNDDEGFWANIKDQVTLWKVSDESGEVKVEWVAMGDDVTHEKLNTNDAYVLDACTGGIFVWIGKGCSMDERGKAMHWGQSYLAQQKLPGNTQITRVLESTEPGMFIQWFSKWNDQKKKNQFEPKLYQVSDASGKLVCEEIAQFQQEDLDGDDVMILDALHAIYVWVGIGATPNEKKQATEIAKKFLEQSKLPRQKGTAIATIYQSKETPMFKKFFDTWDDDMFKLDSRSVASMRKLIFT</sequence>
<evidence type="ECO:0000256" key="2">
    <source>
        <dbReference type="ARBA" id="ARBA00022467"/>
    </source>
</evidence>
<feature type="domain" description="Gelsolin-like" evidence="7">
    <location>
        <begin position="977"/>
        <end position="1067"/>
    </location>
</feature>